<dbReference type="PANTHER" id="PTHR24350">
    <property type="entry name" value="SERINE/THREONINE-PROTEIN KINASE IAL-RELATED"/>
    <property type="match status" value="1"/>
</dbReference>
<dbReference type="SMART" id="SM00220">
    <property type="entry name" value="S_TKc"/>
    <property type="match status" value="1"/>
</dbReference>
<evidence type="ECO:0000256" key="6">
    <source>
        <dbReference type="PIRSR" id="PIRSR630616-1"/>
    </source>
</evidence>
<keyword evidence="2" id="KW-0808">Transferase</keyword>
<evidence type="ECO:0000256" key="5">
    <source>
        <dbReference type="ARBA" id="ARBA00022840"/>
    </source>
</evidence>
<dbReference type="FunFam" id="3.30.200.20:FF:000042">
    <property type="entry name" value="Aurora kinase A"/>
    <property type="match status" value="1"/>
</dbReference>
<evidence type="ECO:0000256" key="9">
    <source>
        <dbReference type="PROSITE-ProRule" id="PRU10141"/>
    </source>
</evidence>
<dbReference type="InterPro" id="IPR017441">
    <property type="entry name" value="Protein_kinase_ATP_BS"/>
</dbReference>
<keyword evidence="5 7" id="KW-0067">ATP-binding</keyword>
<name>A0A1J4JVU1_9EUKA</name>
<keyword evidence="1 10" id="KW-0723">Serine/threonine-protein kinase</keyword>
<dbReference type="CDD" id="cd05117">
    <property type="entry name" value="STKc_CAMK"/>
    <property type="match status" value="1"/>
</dbReference>
<feature type="binding site" evidence="7">
    <location>
        <begin position="154"/>
        <end position="155"/>
    </location>
    <ligand>
        <name>ATP</name>
        <dbReference type="ChEBI" id="CHEBI:30616"/>
    </ligand>
</feature>
<evidence type="ECO:0000256" key="3">
    <source>
        <dbReference type="ARBA" id="ARBA00022741"/>
    </source>
</evidence>
<evidence type="ECO:0000256" key="8">
    <source>
        <dbReference type="PIRSR" id="PIRSR630616-3"/>
    </source>
</evidence>
<dbReference type="InterPro" id="IPR008271">
    <property type="entry name" value="Ser/Thr_kinase_AS"/>
</dbReference>
<feature type="binding site" evidence="7 9">
    <location>
        <position position="56"/>
    </location>
    <ligand>
        <name>ATP</name>
        <dbReference type="ChEBI" id="CHEBI:30616"/>
    </ligand>
</feature>
<sequence length="351" mass="40462">MTSIFINEETVLNIPERFGSYQFVKVLGRGSFSVVVQCKRISTSKSPNQEEFFACKILSQQYLIKENLVDSFQHEIMIFSKIKHTNIVRLIEMISDDKLIYIVMEYCSHGDLFHLIREHGKIDERNAAIICKQILDAIVYIHERNIVHRDLKPENILLDAQLNIKLADFGFSKELTNDNVLMKTQCGSPIYAAPELVSNENYDGKKVDMWSVGVIIFVMITGEIPWQDVENAQHLFYQIQTARYHIPSTVSEAARNLINGLMQPRPEIRFSASEAFSHPWVQAHPMMFEGQSQQCFLSSRMPSVTPVRPYNLMACQMNKGSFVRARKATETARERILMKHKMPITERKIVT</sequence>
<evidence type="ECO:0000259" key="11">
    <source>
        <dbReference type="PROSITE" id="PS50011"/>
    </source>
</evidence>
<dbReference type="AlphaFoldDB" id="A0A1J4JVU1"/>
<evidence type="ECO:0000313" key="13">
    <source>
        <dbReference type="Proteomes" id="UP000179807"/>
    </source>
</evidence>
<evidence type="ECO:0000256" key="7">
    <source>
        <dbReference type="PIRSR" id="PIRSR630616-2"/>
    </source>
</evidence>
<dbReference type="VEuPathDB" id="TrichDB:TRFO_31485"/>
<accession>A0A1J4JVU1</accession>
<feature type="domain" description="Protein kinase" evidence="11">
    <location>
        <begin position="21"/>
        <end position="281"/>
    </location>
</feature>
<dbReference type="FunFam" id="1.10.510.10:FF:000956">
    <property type="entry name" value="CAMK family protein kinase"/>
    <property type="match status" value="1"/>
</dbReference>
<evidence type="ECO:0000256" key="2">
    <source>
        <dbReference type="ARBA" id="ARBA00022679"/>
    </source>
</evidence>
<dbReference type="OrthoDB" id="407410at2759"/>
<protein>
    <submittedName>
        <fullName evidence="12">CAMK family protein kinase</fullName>
    </submittedName>
</protein>
<dbReference type="SUPFAM" id="SSF56112">
    <property type="entry name" value="Protein kinase-like (PK-like)"/>
    <property type="match status" value="1"/>
</dbReference>
<feature type="binding site" evidence="7">
    <location>
        <position position="168"/>
    </location>
    <ligand>
        <name>ATP</name>
        <dbReference type="ChEBI" id="CHEBI:30616"/>
    </ligand>
</feature>
<keyword evidence="3 7" id="KW-0547">Nucleotide-binding</keyword>
<keyword evidence="13" id="KW-1185">Reference proteome</keyword>
<dbReference type="InterPro" id="IPR011009">
    <property type="entry name" value="Kinase-like_dom_sf"/>
</dbReference>
<dbReference type="PROSITE" id="PS00108">
    <property type="entry name" value="PROTEIN_KINASE_ST"/>
    <property type="match status" value="1"/>
</dbReference>
<dbReference type="Proteomes" id="UP000179807">
    <property type="component" value="Unassembled WGS sequence"/>
</dbReference>
<keyword evidence="4 12" id="KW-0418">Kinase</keyword>
<dbReference type="GO" id="GO:0005524">
    <property type="term" value="F:ATP binding"/>
    <property type="evidence" value="ECO:0007669"/>
    <property type="project" value="UniProtKB-UniRule"/>
</dbReference>
<dbReference type="PROSITE" id="PS00107">
    <property type="entry name" value="PROTEIN_KINASE_ATP"/>
    <property type="match status" value="1"/>
</dbReference>
<dbReference type="GeneID" id="94842663"/>
<comment type="caution">
    <text evidence="12">The sequence shown here is derived from an EMBL/GenBank/DDBJ whole genome shotgun (WGS) entry which is preliminary data.</text>
</comment>
<gene>
    <name evidence="12" type="ORF">TRFO_31485</name>
</gene>
<organism evidence="12 13">
    <name type="scientific">Tritrichomonas foetus</name>
    <dbReference type="NCBI Taxonomy" id="1144522"/>
    <lineage>
        <taxon>Eukaryota</taxon>
        <taxon>Metamonada</taxon>
        <taxon>Parabasalia</taxon>
        <taxon>Tritrichomonadida</taxon>
        <taxon>Tritrichomonadidae</taxon>
        <taxon>Tritrichomonas</taxon>
    </lineage>
</organism>
<evidence type="ECO:0000313" key="12">
    <source>
        <dbReference type="EMBL" id="OHT01652.1"/>
    </source>
</evidence>
<proteinExistence type="inferred from homology"/>
<dbReference type="GO" id="GO:0004674">
    <property type="term" value="F:protein serine/threonine kinase activity"/>
    <property type="evidence" value="ECO:0007669"/>
    <property type="project" value="UniProtKB-KW"/>
</dbReference>
<dbReference type="RefSeq" id="XP_068354788.1">
    <property type="nucleotide sequence ID" value="XM_068507959.1"/>
</dbReference>
<dbReference type="InterPro" id="IPR000719">
    <property type="entry name" value="Prot_kinase_dom"/>
</dbReference>
<dbReference type="Gene3D" id="1.10.510.10">
    <property type="entry name" value="Transferase(Phosphotransferase) domain 1"/>
    <property type="match status" value="1"/>
</dbReference>
<dbReference type="InterPro" id="IPR030616">
    <property type="entry name" value="Aur-like"/>
</dbReference>
<evidence type="ECO:0000256" key="10">
    <source>
        <dbReference type="RuleBase" id="RU000304"/>
    </source>
</evidence>
<dbReference type="PROSITE" id="PS50011">
    <property type="entry name" value="PROTEIN_KINASE_DOM"/>
    <property type="match status" value="1"/>
</dbReference>
<comment type="similarity">
    <text evidence="10">Belongs to the protein kinase superfamily.</text>
</comment>
<dbReference type="EMBL" id="MLAK01000902">
    <property type="protein sequence ID" value="OHT01652.1"/>
    <property type="molecule type" value="Genomic_DNA"/>
</dbReference>
<evidence type="ECO:0000256" key="1">
    <source>
        <dbReference type="ARBA" id="ARBA00022527"/>
    </source>
</evidence>
<reference evidence="12" key="1">
    <citation type="submission" date="2016-10" db="EMBL/GenBank/DDBJ databases">
        <authorList>
            <person name="Benchimol M."/>
            <person name="Almeida L.G."/>
            <person name="Vasconcelos A.T."/>
            <person name="Perreira-Neves A."/>
            <person name="Rosa I.A."/>
            <person name="Tasca T."/>
            <person name="Bogo M.R."/>
            <person name="de Souza W."/>
        </authorList>
    </citation>
    <scope>NUCLEOTIDE SEQUENCE [LARGE SCALE GENOMIC DNA]</scope>
    <source>
        <strain evidence="12">K</strain>
    </source>
</reference>
<feature type="active site" description="Proton acceptor" evidence="6">
    <location>
        <position position="150"/>
    </location>
</feature>
<feature type="cross-link" description="Glycyl lysine isopeptide (Lys-Gly) (interchain with G-Cter in SUMO2)" evidence="8">
    <location>
        <position position="152"/>
    </location>
</feature>
<evidence type="ECO:0000256" key="4">
    <source>
        <dbReference type="ARBA" id="ARBA00022777"/>
    </source>
</evidence>
<dbReference type="Pfam" id="PF00069">
    <property type="entry name" value="Pkinase"/>
    <property type="match status" value="1"/>
</dbReference>